<evidence type="ECO:0000256" key="1">
    <source>
        <dbReference type="SAM" id="MobiDB-lite"/>
    </source>
</evidence>
<feature type="compositionally biased region" description="Pro residues" evidence="1">
    <location>
        <begin position="562"/>
        <end position="580"/>
    </location>
</feature>
<feature type="compositionally biased region" description="Polar residues" evidence="1">
    <location>
        <begin position="542"/>
        <end position="556"/>
    </location>
</feature>
<protein>
    <submittedName>
        <fullName evidence="2">Uncharacterized protein</fullName>
    </submittedName>
</protein>
<evidence type="ECO:0000313" key="2">
    <source>
        <dbReference type="EMBL" id="HIU56784.1"/>
    </source>
</evidence>
<proteinExistence type="predicted"/>
<evidence type="ECO:0000313" key="3">
    <source>
        <dbReference type="Proteomes" id="UP000824109"/>
    </source>
</evidence>
<sequence length="586" mass="65016">MQNAYNYFHVDAEVDFYNDLIAFTITAKGNANNGDSFTATTTIPEHSSWNGFIIASNKWDNNIANDINGQDTEHYAYLDNIVAQKIGEDKNNITPAEIPEAKPVPTDAVILTKTTDNDSTWRLEDVYELLPSATAVAISTETTRGEDDRLDGGYNFTYDIVTGAANDNNNTHIALPSPAPSANGITSYTEFDFYLPKEGSKLTLYMTGSISNTETIGNAISISTAGINSWYGNKNYQSITDQTLDTGIWYTMQIVYDLNDTNMRVTVTQQNNNEQVANGVLVRSRNLVGGYYREVAFNPESIFTGTNGEAPDSTDSPDNTDSYEEFPHKEPSMALAYIANLRIYNRATIEEYYPEGATADTYGNVTINNEQANSKRLGAVVNNFVRDQVEGGSDAASDYIRSENYPVTPPKSETGKTFKRWKVIYSNADNESATRIKYAPVYEMLTADSITGNTNDGYYYKVFYTDLPILENNYKTIDWYVYNEDQFRMWGNFDLTKLPHMTGEAEYRIGYVVYNIPDEDQNIIALPQAHHEAMTNEDKAQPTATPLPTNEPTNPGTEAPDMTPPPNAPMPSSAPSPSNAPTPAAQ</sequence>
<accession>A0A9D1MAS9</accession>
<dbReference type="AlphaFoldDB" id="A0A9D1MAS9"/>
<dbReference type="EMBL" id="DVNB01000031">
    <property type="protein sequence ID" value="HIU56784.1"/>
    <property type="molecule type" value="Genomic_DNA"/>
</dbReference>
<reference evidence="2" key="1">
    <citation type="submission" date="2020-10" db="EMBL/GenBank/DDBJ databases">
        <authorList>
            <person name="Gilroy R."/>
        </authorList>
    </citation>
    <scope>NUCLEOTIDE SEQUENCE</scope>
    <source>
        <strain evidence="2">USAMLcec3-3695</strain>
    </source>
</reference>
<dbReference type="Proteomes" id="UP000824109">
    <property type="component" value="Unassembled WGS sequence"/>
</dbReference>
<name>A0A9D1MAS9_9FIRM</name>
<feature type="region of interest" description="Disordered" evidence="1">
    <location>
        <begin position="302"/>
        <end position="326"/>
    </location>
</feature>
<comment type="caution">
    <text evidence="2">The sequence shown here is derived from an EMBL/GenBank/DDBJ whole genome shotgun (WGS) entry which is preliminary data.</text>
</comment>
<reference evidence="2" key="2">
    <citation type="journal article" date="2021" name="PeerJ">
        <title>Extensive microbial diversity within the chicken gut microbiome revealed by metagenomics and culture.</title>
        <authorList>
            <person name="Gilroy R."/>
            <person name="Ravi A."/>
            <person name="Getino M."/>
            <person name="Pursley I."/>
            <person name="Horton D.L."/>
            <person name="Alikhan N.F."/>
            <person name="Baker D."/>
            <person name="Gharbi K."/>
            <person name="Hall N."/>
            <person name="Watson M."/>
            <person name="Adriaenssens E.M."/>
            <person name="Foster-Nyarko E."/>
            <person name="Jarju S."/>
            <person name="Secka A."/>
            <person name="Antonio M."/>
            <person name="Oren A."/>
            <person name="Chaudhuri R.R."/>
            <person name="La Ragione R."/>
            <person name="Hildebrand F."/>
            <person name="Pallen M.J."/>
        </authorList>
    </citation>
    <scope>NUCLEOTIDE SEQUENCE</scope>
    <source>
        <strain evidence="2">USAMLcec3-3695</strain>
    </source>
</reference>
<gene>
    <name evidence="2" type="ORF">IAA61_03100</name>
</gene>
<feature type="compositionally biased region" description="Low complexity" evidence="1">
    <location>
        <begin position="311"/>
        <end position="320"/>
    </location>
</feature>
<organism evidence="2 3">
    <name type="scientific">Candidatus Ornithomonoglobus merdipullorum</name>
    <dbReference type="NCBI Taxonomy" id="2840895"/>
    <lineage>
        <taxon>Bacteria</taxon>
        <taxon>Bacillati</taxon>
        <taxon>Bacillota</taxon>
        <taxon>Clostridia</taxon>
        <taxon>Candidatus Ornithomonoglobus</taxon>
    </lineage>
</organism>
<feature type="region of interest" description="Disordered" evidence="1">
    <location>
        <begin position="533"/>
        <end position="586"/>
    </location>
</feature>